<evidence type="ECO:0000313" key="3">
    <source>
        <dbReference type="Proteomes" id="UP000019102"/>
    </source>
</evidence>
<dbReference type="InterPro" id="IPR043128">
    <property type="entry name" value="Rev_trsase/Diguanyl_cyclase"/>
</dbReference>
<comment type="caution">
    <text evidence="2">The sequence shown here is derived from an EMBL/GenBank/DDBJ whole genome shotgun (WGS) entry which is preliminary data.</text>
</comment>
<sequence>MDSAILNDLLELVNNAIPGNRLFLGRTTENTFTIIHTIDKEQTGIELHNNQTVDLNETYCQQIFSNQQKPVIINDALENSLTKELAVTSEQNIRSYVGGVPVFYKDGDMYGTLCAINPNKDNFSYQTVELLKKFSRLFSYVIELERQATIDKLTNTYNRNYLFDHFYGWGGKYGILMAIDLDGFKQVNDTYGHSVGGDQVLLESTNRIKHIIRKGDALIRLGGDEFILILPHADQQEIRGIAERILASLGNWSEYTLPITLSASLGIVQYTDEALTTLLNVADQALYQAKEKGKSNYVVVNED</sequence>
<evidence type="ECO:0000313" key="2">
    <source>
        <dbReference type="EMBL" id="GAE93334.1"/>
    </source>
</evidence>
<proteinExistence type="predicted"/>
<dbReference type="NCBIfam" id="TIGR00254">
    <property type="entry name" value="GGDEF"/>
    <property type="match status" value="1"/>
</dbReference>
<dbReference type="CDD" id="cd01949">
    <property type="entry name" value="GGDEF"/>
    <property type="match status" value="1"/>
</dbReference>
<dbReference type="Gene3D" id="3.30.450.40">
    <property type="match status" value="1"/>
</dbReference>
<dbReference type="STRING" id="1298598.JCM21714_2408"/>
<dbReference type="InterPro" id="IPR050469">
    <property type="entry name" value="Diguanylate_Cyclase"/>
</dbReference>
<dbReference type="InterPro" id="IPR029787">
    <property type="entry name" value="Nucleotide_cyclase"/>
</dbReference>
<reference evidence="2 3" key="1">
    <citation type="journal article" date="2014" name="Genome Announc.">
        <title>Draft Genome Sequence of the Boron-Tolerant and Moderately Halotolerant Bacterium Gracilibacillus boraciitolerans JCM 21714T.</title>
        <authorList>
            <person name="Ahmed I."/>
            <person name="Oshima K."/>
            <person name="Suda W."/>
            <person name="Kitamura K."/>
            <person name="Iida T."/>
            <person name="Ohmori Y."/>
            <person name="Fujiwara T."/>
            <person name="Hattori M."/>
            <person name="Ohkuma M."/>
        </authorList>
    </citation>
    <scope>NUCLEOTIDE SEQUENCE [LARGE SCALE GENOMIC DNA]</scope>
    <source>
        <strain evidence="2 3">JCM 21714</strain>
    </source>
</reference>
<dbReference type="Proteomes" id="UP000019102">
    <property type="component" value="Unassembled WGS sequence"/>
</dbReference>
<dbReference type="GO" id="GO:0005886">
    <property type="term" value="C:plasma membrane"/>
    <property type="evidence" value="ECO:0007669"/>
    <property type="project" value="TreeGrafter"/>
</dbReference>
<accession>W4VKN5</accession>
<protein>
    <submittedName>
        <fullName evidence="2">Sensory box/GGDEF family protein</fullName>
    </submittedName>
</protein>
<dbReference type="SUPFAM" id="SSF55781">
    <property type="entry name" value="GAF domain-like"/>
    <property type="match status" value="1"/>
</dbReference>
<dbReference type="GO" id="GO:0043709">
    <property type="term" value="P:cell adhesion involved in single-species biofilm formation"/>
    <property type="evidence" value="ECO:0007669"/>
    <property type="project" value="TreeGrafter"/>
</dbReference>
<gene>
    <name evidence="2" type="ORF">JCM21714_2408</name>
</gene>
<dbReference type="Gene3D" id="3.30.70.270">
    <property type="match status" value="1"/>
</dbReference>
<dbReference type="InterPro" id="IPR003018">
    <property type="entry name" value="GAF"/>
</dbReference>
<name>W4VKN5_9BACI</name>
<dbReference type="Pfam" id="PF01590">
    <property type="entry name" value="GAF"/>
    <property type="match status" value="1"/>
</dbReference>
<dbReference type="Pfam" id="PF00990">
    <property type="entry name" value="GGDEF"/>
    <property type="match status" value="1"/>
</dbReference>
<dbReference type="eggNOG" id="COG3706">
    <property type="taxonomic scope" value="Bacteria"/>
</dbReference>
<dbReference type="PROSITE" id="PS50887">
    <property type="entry name" value="GGDEF"/>
    <property type="match status" value="1"/>
</dbReference>
<dbReference type="PANTHER" id="PTHR45138">
    <property type="entry name" value="REGULATORY COMPONENTS OF SENSORY TRANSDUCTION SYSTEM"/>
    <property type="match status" value="1"/>
</dbReference>
<dbReference type="InterPro" id="IPR029016">
    <property type="entry name" value="GAF-like_dom_sf"/>
</dbReference>
<dbReference type="EMBL" id="BAVS01000011">
    <property type="protein sequence ID" value="GAE93334.1"/>
    <property type="molecule type" value="Genomic_DNA"/>
</dbReference>
<organism evidence="2 3">
    <name type="scientific">Gracilibacillus boraciitolerans JCM 21714</name>
    <dbReference type="NCBI Taxonomy" id="1298598"/>
    <lineage>
        <taxon>Bacteria</taxon>
        <taxon>Bacillati</taxon>
        <taxon>Bacillota</taxon>
        <taxon>Bacilli</taxon>
        <taxon>Bacillales</taxon>
        <taxon>Bacillaceae</taxon>
        <taxon>Gracilibacillus</taxon>
    </lineage>
</organism>
<dbReference type="AlphaFoldDB" id="W4VKN5"/>
<dbReference type="SMART" id="SM00267">
    <property type="entry name" value="GGDEF"/>
    <property type="match status" value="1"/>
</dbReference>
<dbReference type="PANTHER" id="PTHR45138:SF9">
    <property type="entry name" value="DIGUANYLATE CYCLASE DGCM-RELATED"/>
    <property type="match status" value="1"/>
</dbReference>
<dbReference type="GO" id="GO:1902201">
    <property type="term" value="P:negative regulation of bacterial-type flagellum-dependent cell motility"/>
    <property type="evidence" value="ECO:0007669"/>
    <property type="project" value="TreeGrafter"/>
</dbReference>
<dbReference type="OrthoDB" id="9759607at2"/>
<dbReference type="InterPro" id="IPR000160">
    <property type="entry name" value="GGDEF_dom"/>
</dbReference>
<dbReference type="RefSeq" id="WP_052000492.1">
    <property type="nucleotide sequence ID" value="NZ_BAVS01000011.1"/>
</dbReference>
<evidence type="ECO:0000259" key="1">
    <source>
        <dbReference type="PROSITE" id="PS50887"/>
    </source>
</evidence>
<keyword evidence="3" id="KW-1185">Reference proteome</keyword>
<dbReference type="SMART" id="SM00065">
    <property type="entry name" value="GAF"/>
    <property type="match status" value="1"/>
</dbReference>
<dbReference type="SUPFAM" id="SSF55073">
    <property type="entry name" value="Nucleotide cyclase"/>
    <property type="match status" value="1"/>
</dbReference>
<feature type="domain" description="GGDEF" evidence="1">
    <location>
        <begin position="172"/>
        <end position="302"/>
    </location>
</feature>
<dbReference type="GO" id="GO:0052621">
    <property type="term" value="F:diguanylate cyclase activity"/>
    <property type="evidence" value="ECO:0007669"/>
    <property type="project" value="TreeGrafter"/>
</dbReference>